<dbReference type="AlphaFoldDB" id="A0A8J1TI32"/>
<comment type="caution">
    <text evidence="2">The sequence shown here is derived from an EMBL/GenBank/DDBJ whole genome shotgun (WGS) entry which is preliminary data.</text>
</comment>
<evidence type="ECO:0000313" key="3">
    <source>
        <dbReference type="Proteomes" id="UP000749559"/>
    </source>
</evidence>
<sequence length="276" mass="31790">MNRNKRRGGRSVGTGLMYQQKSVSKSNDLTENRKFEAIPEKSILKTPYSKFLSDFSKKVVNLNSITRAWSRTMTEDYIDDNDDTNQNETLYNNQYAKTEYLPMQARFGSKLSPEAQFAMFRGYEDILVGNITNSYPNYTKYLKRTKTPTSCEVQVNEGECGLTNINENIHVSMTSLHGNETEVISRPNSAFISSSAIIEQNEKCPDLIPVKKQLRLTGRLEIAMDILDTVKEKRGMVVTSPRLRSRSIRPINNYIAWNHAWCKEFRIRNNSVEKFK</sequence>
<organism evidence="2 3">
    <name type="scientific">Owenia fusiformis</name>
    <name type="common">Polychaete worm</name>
    <dbReference type="NCBI Taxonomy" id="6347"/>
    <lineage>
        <taxon>Eukaryota</taxon>
        <taxon>Metazoa</taxon>
        <taxon>Spiralia</taxon>
        <taxon>Lophotrochozoa</taxon>
        <taxon>Annelida</taxon>
        <taxon>Polychaeta</taxon>
        <taxon>Sedentaria</taxon>
        <taxon>Canalipalpata</taxon>
        <taxon>Sabellida</taxon>
        <taxon>Oweniida</taxon>
        <taxon>Oweniidae</taxon>
        <taxon>Owenia</taxon>
    </lineage>
</organism>
<name>A0A8J1TI32_OWEFU</name>
<evidence type="ECO:0000313" key="2">
    <source>
        <dbReference type="EMBL" id="CAH1777912.1"/>
    </source>
</evidence>
<feature type="compositionally biased region" description="Polar residues" evidence="1">
    <location>
        <begin position="17"/>
        <end position="27"/>
    </location>
</feature>
<reference evidence="2" key="1">
    <citation type="submission" date="2022-03" db="EMBL/GenBank/DDBJ databases">
        <authorList>
            <person name="Martin C."/>
        </authorList>
    </citation>
    <scope>NUCLEOTIDE SEQUENCE</scope>
</reference>
<gene>
    <name evidence="2" type="ORF">OFUS_LOCUS4899</name>
</gene>
<evidence type="ECO:0000256" key="1">
    <source>
        <dbReference type="SAM" id="MobiDB-lite"/>
    </source>
</evidence>
<keyword evidence="3" id="KW-1185">Reference proteome</keyword>
<protein>
    <submittedName>
        <fullName evidence="2">Uncharacterized protein</fullName>
    </submittedName>
</protein>
<dbReference type="OrthoDB" id="6076051at2759"/>
<accession>A0A8J1TI32</accession>
<dbReference type="Proteomes" id="UP000749559">
    <property type="component" value="Unassembled WGS sequence"/>
</dbReference>
<dbReference type="EMBL" id="CAIIXF020000002">
    <property type="protein sequence ID" value="CAH1777912.1"/>
    <property type="molecule type" value="Genomic_DNA"/>
</dbReference>
<proteinExistence type="predicted"/>
<feature type="region of interest" description="Disordered" evidence="1">
    <location>
        <begin position="1"/>
        <end position="27"/>
    </location>
</feature>